<dbReference type="AlphaFoldDB" id="A0A2B7XWM4"/>
<dbReference type="Gene3D" id="3.40.30.10">
    <property type="entry name" value="Glutaredoxin"/>
    <property type="match status" value="1"/>
</dbReference>
<feature type="domain" description="DSBA-like thioredoxin" evidence="1">
    <location>
        <begin position="8"/>
        <end position="206"/>
    </location>
</feature>
<dbReference type="EMBL" id="PDNA01000107">
    <property type="protein sequence ID" value="PGH13171.1"/>
    <property type="molecule type" value="Genomic_DNA"/>
</dbReference>
<dbReference type="GO" id="GO:0016491">
    <property type="term" value="F:oxidoreductase activity"/>
    <property type="evidence" value="ECO:0007669"/>
    <property type="project" value="InterPro"/>
</dbReference>
<gene>
    <name evidence="2" type="ORF">AJ80_06417</name>
</gene>
<organism evidence="2 3">
    <name type="scientific">Polytolypa hystricis (strain UAMH7299)</name>
    <dbReference type="NCBI Taxonomy" id="1447883"/>
    <lineage>
        <taxon>Eukaryota</taxon>
        <taxon>Fungi</taxon>
        <taxon>Dikarya</taxon>
        <taxon>Ascomycota</taxon>
        <taxon>Pezizomycotina</taxon>
        <taxon>Eurotiomycetes</taxon>
        <taxon>Eurotiomycetidae</taxon>
        <taxon>Onygenales</taxon>
        <taxon>Onygenales incertae sedis</taxon>
        <taxon>Polytolypa</taxon>
    </lineage>
</organism>
<reference evidence="2 3" key="1">
    <citation type="submission" date="2017-10" db="EMBL/GenBank/DDBJ databases">
        <title>Comparative genomics in systemic dimorphic fungi from Ajellomycetaceae.</title>
        <authorList>
            <person name="Munoz J.F."/>
            <person name="Mcewen J.G."/>
            <person name="Clay O.K."/>
            <person name="Cuomo C.A."/>
        </authorList>
    </citation>
    <scope>NUCLEOTIDE SEQUENCE [LARGE SCALE GENOMIC DNA]</scope>
    <source>
        <strain evidence="2 3">UAMH7299</strain>
    </source>
</reference>
<keyword evidence="3" id="KW-1185">Reference proteome</keyword>
<dbReference type="InterPro" id="IPR001853">
    <property type="entry name" value="DSBA-like_thioredoxin_dom"/>
</dbReference>
<dbReference type="Proteomes" id="UP000224634">
    <property type="component" value="Unassembled WGS sequence"/>
</dbReference>
<dbReference type="PANTHER" id="PTHR13887">
    <property type="entry name" value="GLUTATHIONE S-TRANSFERASE KAPPA"/>
    <property type="match status" value="1"/>
</dbReference>
<protein>
    <recommendedName>
        <fullName evidence="1">DSBA-like thioredoxin domain-containing protein</fullName>
    </recommendedName>
</protein>
<evidence type="ECO:0000313" key="2">
    <source>
        <dbReference type="EMBL" id="PGH13171.1"/>
    </source>
</evidence>
<dbReference type="InterPro" id="IPR036249">
    <property type="entry name" value="Thioredoxin-like_sf"/>
</dbReference>
<dbReference type="OrthoDB" id="1930760at2759"/>
<evidence type="ECO:0000259" key="1">
    <source>
        <dbReference type="Pfam" id="PF01323"/>
    </source>
</evidence>
<dbReference type="CDD" id="cd03024">
    <property type="entry name" value="DsbA_FrnE"/>
    <property type="match status" value="1"/>
</dbReference>
<proteinExistence type="predicted"/>
<accession>A0A2B7XWM4</accession>
<dbReference type="STRING" id="1447883.A0A2B7XWM4"/>
<dbReference type="SUPFAM" id="SSF52833">
    <property type="entry name" value="Thioredoxin-like"/>
    <property type="match status" value="1"/>
</dbReference>
<sequence>MAAIEILITSDPVCPWCYIGYRRLTKAIDLFRKTYPGGSSCEFKIIWKPYFLDEEAPAESVPYLERMAQKIGPDRVAGSQDLLRRQGLANGINFQFGGRIGSTRLAHQLIHTTALQGTQDQQTAVVEVLFRAHFEEEKDITQIDTLVEIAVDAGLDATKVRTWFDDESVAGEIESQAKKARERGIVGVPYFEIGEHELSGAQDVGEFFETFVAVMEGLGKEGVSEGPGANHC</sequence>
<evidence type="ECO:0000313" key="3">
    <source>
        <dbReference type="Proteomes" id="UP000224634"/>
    </source>
</evidence>
<name>A0A2B7XWM4_POLH7</name>
<dbReference type="PANTHER" id="PTHR13887:SF41">
    <property type="entry name" value="THIOREDOXIN SUPERFAMILY PROTEIN"/>
    <property type="match status" value="1"/>
</dbReference>
<comment type="caution">
    <text evidence="2">The sequence shown here is derived from an EMBL/GenBank/DDBJ whole genome shotgun (WGS) entry which is preliminary data.</text>
</comment>
<dbReference type="Pfam" id="PF01323">
    <property type="entry name" value="DSBA"/>
    <property type="match status" value="1"/>
</dbReference>